<dbReference type="NCBIfam" id="TIGR04056">
    <property type="entry name" value="OMP_RagA_SusC"/>
    <property type="match status" value="1"/>
</dbReference>
<dbReference type="EMBL" id="LVYD01000049">
    <property type="protein sequence ID" value="OQP62745.1"/>
    <property type="molecule type" value="Genomic_DNA"/>
</dbReference>
<evidence type="ECO:0000259" key="9">
    <source>
        <dbReference type="SMART" id="SM00965"/>
    </source>
</evidence>
<dbReference type="InterPro" id="IPR039426">
    <property type="entry name" value="TonB-dep_rcpt-like"/>
</dbReference>
<dbReference type="Proteomes" id="UP000192796">
    <property type="component" value="Unassembled WGS sequence"/>
</dbReference>
<keyword evidence="3 7" id="KW-1134">Transmembrane beta strand</keyword>
<dbReference type="GO" id="GO:0009279">
    <property type="term" value="C:cell outer membrane"/>
    <property type="evidence" value="ECO:0007669"/>
    <property type="project" value="UniProtKB-SubCell"/>
</dbReference>
<keyword evidence="5 7" id="KW-0472">Membrane</keyword>
<dbReference type="InterPro" id="IPR011662">
    <property type="entry name" value="Secretin/TonB_short_N"/>
</dbReference>
<dbReference type="SUPFAM" id="SSF49464">
    <property type="entry name" value="Carboxypeptidase regulatory domain-like"/>
    <property type="match status" value="1"/>
</dbReference>
<evidence type="ECO:0000313" key="11">
    <source>
        <dbReference type="Proteomes" id="UP000192796"/>
    </source>
</evidence>
<evidence type="ECO:0000313" key="10">
    <source>
        <dbReference type="EMBL" id="OQP62745.1"/>
    </source>
</evidence>
<dbReference type="Gene3D" id="2.170.130.10">
    <property type="entry name" value="TonB-dependent receptor, plug domain"/>
    <property type="match status" value="1"/>
</dbReference>
<reference evidence="10 11" key="1">
    <citation type="submission" date="2016-03" db="EMBL/GenBank/DDBJ databases">
        <title>Niastella vici sp. nov., isolated from farmland soil.</title>
        <authorList>
            <person name="Chen L."/>
            <person name="Wang D."/>
            <person name="Yang S."/>
            <person name="Wang G."/>
        </authorList>
    </citation>
    <scope>NUCLEOTIDE SEQUENCE [LARGE SCALE GENOMIC DNA]</scope>
    <source>
        <strain evidence="10 11">DJ57</strain>
    </source>
</reference>
<dbReference type="AlphaFoldDB" id="A0A1V9FWL6"/>
<dbReference type="InterPro" id="IPR008969">
    <property type="entry name" value="CarboxyPept-like_regulatory"/>
</dbReference>
<feature type="region of interest" description="Disordered" evidence="8">
    <location>
        <begin position="313"/>
        <end position="332"/>
    </location>
</feature>
<dbReference type="InterPro" id="IPR023997">
    <property type="entry name" value="TonB-dep_OMP_SusC/RagA_CS"/>
</dbReference>
<dbReference type="OrthoDB" id="9768177at2"/>
<dbReference type="InterPro" id="IPR012910">
    <property type="entry name" value="Plug_dom"/>
</dbReference>
<keyword evidence="2 7" id="KW-0813">Transport</keyword>
<dbReference type="PROSITE" id="PS52016">
    <property type="entry name" value="TONB_DEPENDENT_REC_3"/>
    <property type="match status" value="1"/>
</dbReference>
<evidence type="ECO:0000256" key="2">
    <source>
        <dbReference type="ARBA" id="ARBA00022448"/>
    </source>
</evidence>
<keyword evidence="6 7" id="KW-0998">Cell outer membrane</keyword>
<evidence type="ECO:0000256" key="3">
    <source>
        <dbReference type="ARBA" id="ARBA00022452"/>
    </source>
</evidence>
<dbReference type="STRING" id="1703345.A3860_27450"/>
<evidence type="ECO:0000256" key="7">
    <source>
        <dbReference type="PROSITE-ProRule" id="PRU01360"/>
    </source>
</evidence>
<accession>A0A1V9FWL6</accession>
<evidence type="ECO:0000256" key="6">
    <source>
        <dbReference type="ARBA" id="ARBA00023237"/>
    </source>
</evidence>
<dbReference type="Gene3D" id="2.40.170.20">
    <property type="entry name" value="TonB-dependent receptor, beta-barrel domain"/>
    <property type="match status" value="1"/>
</dbReference>
<dbReference type="InterPro" id="IPR036942">
    <property type="entry name" value="Beta-barrel_TonB_sf"/>
</dbReference>
<keyword evidence="4 7" id="KW-0812">Transmembrane</keyword>
<gene>
    <name evidence="10" type="ORF">A3860_27450</name>
</gene>
<dbReference type="SMART" id="SM00965">
    <property type="entry name" value="STN"/>
    <property type="match status" value="1"/>
</dbReference>
<dbReference type="InterPro" id="IPR023996">
    <property type="entry name" value="TonB-dep_OMP_SusC/RagA"/>
</dbReference>
<evidence type="ECO:0000256" key="8">
    <source>
        <dbReference type="SAM" id="MobiDB-lite"/>
    </source>
</evidence>
<dbReference type="RefSeq" id="WP_081148715.1">
    <property type="nucleotide sequence ID" value="NZ_LVYD01000049.1"/>
</dbReference>
<evidence type="ECO:0000256" key="1">
    <source>
        <dbReference type="ARBA" id="ARBA00004571"/>
    </source>
</evidence>
<evidence type="ECO:0000256" key="4">
    <source>
        <dbReference type="ARBA" id="ARBA00022692"/>
    </source>
</evidence>
<feature type="domain" description="Secretin/TonB short N-terminal" evidence="9">
    <location>
        <begin position="66"/>
        <end position="117"/>
    </location>
</feature>
<dbReference type="Gene3D" id="2.60.40.1120">
    <property type="entry name" value="Carboxypeptidase-like, regulatory domain"/>
    <property type="match status" value="1"/>
</dbReference>
<dbReference type="NCBIfam" id="TIGR04057">
    <property type="entry name" value="SusC_RagA_signa"/>
    <property type="match status" value="1"/>
</dbReference>
<comment type="caution">
    <text evidence="10">The sequence shown here is derived from an EMBL/GenBank/DDBJ whole genome shotgun (WGS) entry which is preliminary data.</text>
</comment>
<evidence type="ECO:0000256" key="5">
    <source>
        <dbReference type="ARBA" id="ARBA00023136"/>
    </source>
</evidence>
<feature type="compositionally biased region" description="Polar residues" evidence="8">
    <location>
        <begin position="320"/>
        <end position="332"/>
    </location>
</feature>
<proteinExistence type="inferred from homology"/>
<dbReference type="Pfam" id="PF13620">
    <property type="entry name" value="CarboxypepD_reg"/>
    <property type="match status" value="1"/>
</dbReference>
<dbReference type="Pfam" id="PF07660">
    <property type="entry name" value="STN"/>
    <property type="match status" value="1"/>
</dbReference>
<sequence length="1212" mass="134780">MQLQANGKILPYPSPKSLLMMKITVVLILAVCLQVQAHTYAQSITLKVSNSPLEYVLTQLKKQSGYQFFYKDAALRNTKPVTLEVNNRPFEEVLNLALKDQPLNWSIVKKTVVILEKEPVTVTADTTPHKQEASGTPQPLSGTLLDNAGKPVAGAAVALAPVMRYTATDNNGIFSFNDVPPGNYTLVITHITYTRLNQRVKITNGAVNLQLTMAPYTDEQKEVEVLSTGYQTKSKATTTGAASVVGAKELASNPSSNLMERLEGIRPGVLFDNRNNRIQIRGVNGMNPTLASVMPLIVIDGFPAMDQNLTKIPLNEPDRNPNNGSQPLATGNTYLSNYNPNDIESITFLKDAAAAAIWGSRAANGVIVIETKKGKKGATAVNVGATYSISNPANFNNIDAMSNSEYIDLEKELFNGNFTPDPTTGWRYQEISEAMNWMFRAKRGEISATQRDSALAVLGNRSNRGQLKDLLLQRAVTQQYNLSMSGGGENSTYYISGNYTRNAPVFKSNYGESYFITSNTTHDFLQKRLTLGTNLNYTYSKSQVNTAAVNALSYGGTGLRPYDMLKDENGDLIYRGVSYTKKVSDSFQRMGYLPWTYNPVDELKYNNNISTRNAIRARLSLRGKITDWLTAEVSGQLQRSNEVLDYLQNKNSYAMRDLLNSATTINTSTNKLVYGIPLGGIYKTVNIIGEDYALRGQLNVDKYFKVHHLSMIAGTEIRQSKVTGNSMTQYGYDEDVSSSVVVNPTVPYNVLGGGTASLGSKDNLIYRNRNRYLSYYTTGDYSWKNKYFLSGSLRFDDANLIGVDRKRRAQPLWSVGARWDVTAEPFMQQVNMINRLGLRLTYGVGGNTPGQTSQTYTTINVGSTDLYTQLPYGTISVPGNHMLGWETTKSINLGIDAALLNDRISFTFDVYTKNTKDLLYSLPYNSTYGWNYLTFNAATLKGHGLEFGITGIPVKTKDWRWTSTFNFSYNTNKITDNRFPRNISLELKGAYSGYPIDGIWAYQWAGLDSVGQSQIFDSTGKVLNSTTTTTNTKFLAYQGRTTAPYFGAFINNLQYRNFNLLVRVTYYMGHVFRKQDITAGHYPVSGYFTGMLNTSKALANRWRQAGDEAITNVPGIRKINSTSIDWYSNSDLNIRNASHVRLQQITLGYTFPQSLLGKTNLFKSITANATVSNLGIIWRANHDGIDPDYVLTNQYTNLPPSANYTFNLNFSF</sequence>
<dbReference type="InterPro" id="IPR037066">
    <property type="entry name" value="Plug_dom_sf"/>
</dbReference>
<dbReference type="Gene3D" id="3.55.50.30">
    <property type="match status" value="1"/>
</dbReference>
<dbReference type="Pfam" id="PF07715">
    <property type="entry name" value="Plug"/>
    <property type="match status" value="1"/>
</dbReference>
<protein>
    <recommendedName>
        <fullName evidence="9">Secretin/TonB short N-terminal domain-containing protein</fullName>
    </recommendedName>
</protein>
<comment type="similarity">
    <text evidence="7">Belongs to the TonB-dependent receptor family.</text>
</comment>
<keyword evidence="11" id="KW-1185">Reference proteome</keyword>
<dbReference type="SUPFAM" id="SSF56935">
    <property type="entry name" value="Porins"/>
    <property type="match status" value="1"/>
</dbReference>
<name>A0A1V9FWL6_9BACT</name>
<organism evidence="10 11">
    <name type="scientific">Niastella vici</name>
    <dbReference type="NCBI Taxonomy" id="1703345"/>
    <lineage>
        <taxon>Bacteria</taxon>
        <taxon>Pseudomonadati</taxon>
        <taxon>Bacteroidota</taxon>
        <taxon>Chitinophagia</taxon>
        <taxon>Chitinophagales</taxon>
        <taxon>Chitinophagaceae</taxon>
        <taxon>Niastella</taxon>
    </lineage>
</organism>
<comment type="subcellular location">
    <subcellularLocation>
        <location evidence="1 7">Cell outer membrane</location>
        <topology evidence="1 7">Multi-pass membrane protein</topology>
    </subcellularLocation>
</comment>